<keyword evidence="1" id="KW-0479">Metal-binding</keyword>
<keyword evidence="6" id="KW-1185">Reference proteome</keyword>
<proteinExistence type="predicted"/>
<keyword evidence="3" id="KW-0106">Calcium</keyword>
<dbReference type="PROSITE" id="PS50222">
    <property type="entry name" value="EF_HAND_2"/>
    <property type="match status" value="4"/>
</dbReference>
<sequence length="157" mass="17656">MEVSSQFKQVFKAIDANRDGKISSMELSEMLICFGCEKSTAVKEAEGMVREMDRDGDGFVDLDEFIHAVSSDGEDCNDGKEDHLMDAFLMFDSDKNGLISAEELRRVLIGLGFDRCSLRECERMIRGVDKDGDGFVDFEDFRSMMTNSRESKSRASS</sequence>
<dbReference type="InterPro" id="IPR002048">
    <property type="entry name" value="EF_hand_dom"/>
</dbReference>
<evidence type="ECO:0000256" key="3">
    <source>
        <dbReference type="ARBA" id="ARBA00022837"/>
    </source>
</evidence>
<dbReference type="Pfam" id="PF13499">
    <property type="entry name" value="EF-hand_7"/>
    <property type="match status" value="2"/>
</dbReference>
<feature type="domain" description="EF-hand" evidence="4">
    <location>
        <begin position="79"/>
        <end position="114"/>
    </location>
</feature>
<evidence type="ECO:0000256" key="2">
    <source>
        <dbReference type="ARBA" id="ARBA00022737"/>
    </source>
</evidence>
<dbReference type="PANTHER" id="PTHR10891">
    <property type="entry name" value="EF-HAND CALCIUM-BINDING DOMAIN CONTAINING PROTEIN"/>
    <property type="match status" value="1"/>
</dbReference>
<accession>A0AAV5JRD4</accession>
<dbReference type="SMART" id="SM00054">
    <property type="entry name" value="EFh"/>
    <property type="match status" value="4"/>
</dbReference>
<dbReference type="CDD" id="cd00051">
    <property type="entry name" value="EFh"/>
    <property type="match status" value="1"/>
</dbReference>
<organism evidence="5 6">
    <name type="scientific">Rubroshorea leprosula</name>
    <dbReference type="NCBI Taxonomy" id="152421"/>
    <lineage>
        <taxon>Eukaryota</taxon>
        <taxon>Viridiplantae</taxon>
        <taxon>Streptophyta</taxon>
        <taxon>Embryophyta</taxon>
        <taxon>Tracheophyta</taxon>
        <taxon>Spermatophyta</taxon>
        <taxon>Magnoliopsida</taxon>
        <taxon>eudicotyledons</taxon>
        <taxon>Gunneridae</taxon>
        <taxon>Pentapetalae</taxon>
        <taxon>rosids</taxon>
        <taxon>malvids</taxon>
        <taxon>Malvales</taxon>
        <taxon>Dipterocarpaceae</taxon>
        <taxon>Rubroshorea</taxon>
    </lineage>
</organism>
<dbReference type="GO" id="GO:0005509">
    <property type="term" value="F:calcium ion binding"/>
    <property type="evidence" value="ECO:0007669"/>
    <property type="project" value="InterPro"/>
</dbReference>
<comment type="caution">
    <text evidence="5">The sequence shown here is derived from an EMBL/GenBank/DDBJ whole genome shotgun (WGS) entry which is preliminary data.</text>
</comment>
<dbReference type="InterPro" id="IPR011992">
    <property type="entry name" value="EF-hand-dom_pair"/>
</dbReference>
<feature type="domain" description="EF-hand" evidence="4">
    <location>
        <begin position="2"/>
        <end position="37"/>
    </location>
</feature>
<feature type="domain" description="EF-hand" evidence="4">
    <location>
        <begin position="116"/>
        <end position="151"/>
    </location>
</feature>
<dbReference type="FunFam" id="1.10.238.10:FF:000001">
    <property type="entry name" value="Calmodulin 1"/>
    <property type="match status" value="1"/>
</dbReference>
<evidence type="ECO:0000259" key="4">
    <source>
        <dbReference type="PROSITE" id="PS50222"/>
    </source>
</evidence>
<dbReference type="PROSITE" id="PS00018">
    <property type="entry name" value="EF_HAND_1"/>
    <property type="match status" value="4"/>
</dbReference>
<evidence type="ECO:0000313" key="5">
    <source>
        <dbReference type="EMBL" id="GKV12940.1"/>
    </source>
</evidence>
<evidence type="ECO:0000313" key="6">
    <source>
        <dbReference type="Proteomes" id="UP001054252"/>
    </source>
</evidence>
<dbReference type="EMBL" id="BPVZ01000037">
    <property type="protein sequence ID" value="GKV12940.1"/>
    <property type="molecule type" value="Genomic_DNA"/>
</dbReference>
<dbReference type="AlphaFoldDB" id="A0AAV5JRD4"/>
<feature type="domain" description="EF-hand" evidence="4">
    <location>
        <begin position="40"/>
        <end position="75"/>
    </location>
</feature>
<gene>
    <name evidence="5" type="ORF">SLEP1_g24023</name>
</gene>
<evidence type="ECO:0000256" key="1">
    <source>
        <dbReference type="ARBA" id="ARBA00022723"/>
    </source>
</evidence>
<dbReference type="SUPFAM" id="SSF47473">
    <property type="entry name" value="EF-hand"/>
    <property type="match status" value="1"/>
</dbReference>
<reference evidence="5 6" key="1">
    <citation type="journal article" date="2021" name="Commun. Biol.">
        <title>The genome of Shorea leprosula (Dipterocarpaceae) highlights the ecological relevance of drought in aseasonal tropical rainforests.</title>
        <authorList>
            <person name="Ng K.K.S."/>
            <person name="Kobayashi M.J."/>
            <person name="Fawcett J.A."/>
            <person name="Hatakeyama M."/>
            <person name="Paape T."/>
            <person name="Ng C.H."/>
            <person name="Ang C.C."/>
            <person name="Tnah L.H."/>
            <person name="Lee C.T."/>
            <person name="Nishiyama T."/>
            <person name="Sese J."/>
            <person name="O'Brien M.J."/>
            <person name="Copetti D."/>
            <person name="Mohd Noor M.I."/>
            <person name="Ong R.C."/>
            <person name="Putra M."/>
            <person name="Sireger I.Z."/>
            <person name="Indrioko S."/>
            <person name="Kosugi Y."/>
            <person name="Izuno A."/>
            <person name="Isagi Y."/>
            <person name="Lee S.L."/>
            <person name="Shimizu K.K."/>
        </authorList>
    </citation>
    <scope>NUCLEOTIDE SEQUENCE [LARGE SCALE GENOMIC DNA]</scope>
    <source>
        <strain evidence="5">214</strain>
    </source>
</reference>
<keyword evidence="2" id="KW-0677">Repeat</keyword>
<dbReference type="Gene3D" id="1.10.238.10">
    <property type="entry name" value="EF-hand"/>
    <property type="match status" value="2"/>
</dbReference>
<dbReference type="Proteomes" id="UP001054252">
    <property type="component" value="Unassembled WGS sequence"/>
</dbReference>
<dbReference type="InterPro" id="IPR039647">
    <property type="entry name" value="EF_hand_pair_protein_CML-like"/>
</dbReference>
<dbReference type="InterPro" id="IPR018247">
    <property type="entry name" value="EF_Hand_1_Ca_BS"/>
</dbReference>
<protein>
    <recommendedName>
        <fullName evidence="4">EF-hand domain-containing protein</fullName>
    </recommendedName>
</protein>
<name>A0AAV5JRD4_9ROSI</name>